<dbReference type="Proteomes" id="UP000696485">
    <property type="component" value="Unassembled WGS sequence"/>
</dbReference>
<evidence type="ECO:0000313" key="1">
    <source>
        <dbReference type="EMBL" id="KAF9327481.1"/>
    </source>
</evidence>
<comment type="caution">
    <text evidence="1">The sequence shown here is derived from an EMBL/GenBank/DDBJ whole genome shotgun (WGS) entry which is preliminary data.</text>
</comment>
<name>A0A9P5SFC4_9FUNG</name>
<organism evidence="1 2">
    <name type="scientific">Podila minutissima</name>
    <dbReference type="NCBI Taxonomy" id="64525"/>
    <lineage>
        <taxon>Eukaryota</taxon>
        <taxon>Fungi</taxon>
        <taxon>Fungi incertae sedis</taxon>
        <taxon>Mucoromycota</taxon>
        <taxon>Mortierellomycotina</taxon>
        <taxon>Mortierellomycetes</taxon>
        <taxon>Mortierellales</taxon>
        <taxon>Mortierellaceae</taxon>
        <taxon>Podila</taxon>
    </lineage>
</organism>
<evidence type="ECO:0000313" key="2">
    <source>
        <dbReference type="Proteomes" id="UP000696485"/>
    </source>
</evidence>
<sequence length="130" mass="15067">MRVDNIIVGGMPRNKNFQELELCVVSSEYGCNAEIRSNCIYQHVDYRFRVHSPVHGYLRVVGIEVDIVKDFKDASNLNLYKEVGWGLRITHLKKDGSRIVFLATERNEPIELEEVVSNAERQWFQLIVSN</sequence>
<keyword evidence="2" id="KW-1185">Reference proteome</keyword>
<dbReference type="EMBL" id="JAAAUY010000661">
    <property type="protein sequence ID" value="KAF9327481.1"/>
    <property type="molecule type" value="Genomic_DNA"/>
</dbReference>
<accession>A0A9P5SFC4</accession>
<reference evidence="1" key="1">
    <citation type="journal article" date="2020" name="Fungal Divers.">
        <title>Resolving the Mortierellaceae phylogeny through synthesis of multi-gene phylogenetics and phylogenomics.</title>
        <authorList>
            <person name="Vandepol N."/>
            <person name="Liber J."/>
            <person name="Desiro A."/>
            <person name="Na H."/>
            <person name="Kennedy M."/>
            <person name="Barry K."/>
            <person name="Grigoriev I.V."/>
            <person name="Miller A.N."/>
            <person name="O'Donnell K."/>
            <person name="Stajich J.E."/>
            <person name="Bonito G."/>
        </authorList>
    </citation>
    <scope>NUCLEOTIDE SEQUENCE</scope>
    <source>
        <strain evidence="1">NVP1</strain>
    </source>
</reference>
<proteinExistence type="predicted"/>
<protein>
    <submittedName>
        <fullName evidence="1">Uncharacterized protein</fullName>
    </submittedName>
</protein>
<gene>
    <name evidence="1" type="ORF">BG006_009230</name>
</gene>
<dbReference type="AlphaFoldDB" id="A0A9P5SFC4"/>